<comment type="caution">
    <text evidence="1">The sequence shown here is derived from an EMBL/GenBank/DDBJ whole genome shotgun (WGS) entry which is preliminary data.</text>
</comment>
<dbReference type="AlphaFoldDB" id="A0A118JLA4"/>
<evidence type="ECO:0000313" key="4">
    <source>
        <dbReference type="Proteomes" id="UP000064029"/>
    </source>
</evidence>
<dbReference type="Pfam" id="PF14305">
    <property type="entry name" value="ATPgrasp_TupA"/>
    <property type="match status" value="1"/>
</dbReference>
<sequence>MGRTWAYETADGLLRRAKPFMPDSLYLWLSHRKRVGRFPNLVRPATLNEHLLHRCLHPEPRWSVLADKLAVREFVKDRIGEQYLIPLIAAPEAFTKEIFDSLPSAFVMKANHGCAFVEIVRDKAKTSFEDLRQLAQTWLATNFYLVSRERHYRSIKPRIYFEALLLDRAGNIPADLKLNMFGDGADGPIIFTAVIADRFGHPHADFFDVNWRQLDLALGNYPRSETPPPQPANWAEIVRVARRLAEGLGYVRVDIYAPDGQVYFGELTFTPGAGVFPFYPDRYDYEWGRLFTNMNAAAPARGRGAMPDHE</sequence>
<dbReference type="Proteomes" id="UP000057910">
    <property type="component" value="Unassembled WGS sequence"/>
</dbReference>
<dbReference type="EMBL" id="LOXM01000099">
    <property type="protein sequence ID" value="KVG69442.1"/>
    <property type="molecule type" value="Genomic_DNA"/>
</dbReference>
<accession>A0A118JLA4</accession>
<organism evidence="1 4">
    <name type="scientific">Burkholderia ubonensis</name>
    <dbReference type="NCBI Taxonomy" id="101571"/>
    <lineage>
        <taxon>Bacteria</taxon>
        <taxon>Pseudomonadati</taxon>
        <taxon>Pseudomonadota</taxon>
        <taxon>Betaproteobacteria</taxon>
        <taxon>Burkholderiales</taxon>
        <taxon>Burkholderiaceae</taxon>
        <taxon>Burkholderia</taxon>
        <taxon>Burkholderia cepacia complex</taxon>
    </lineage>
</organism>
<proteinExistence type="predicted"/>
<reference evidence="3 4" key="1">
    <citation type="submission" date="2015-11" db="EMBL/GenBank/DDBJ databases">
        <title>Expanding the genomic diversity of Burkholderia species for the development of highly accurate diagnostics.</title>
        <authorList>
            <person name="Sahl J."/>
            <person name="Keim P."/>
            <person name="Wagner D."/>
        </authorList>
    </citation>
    <scope>NUCLEOTIDE SEQUENCE [LARGE SCALE GENOMIC DNA]</scope>
    <source>
        <strain evidence="2 3">MSMB1585WGS</strain>
        <strain evidence="1 4">MSMB2036</strain>
    </source>
</reference>
<name>A0A118JLA4_9BURK</name>
<dbReference type="InterPro" id="IPR029465">
    <property type="entry name" value="ATPgrasp_TupA"/>
</dbReference>
<evidence type="ECO:0008006" key="5">
    <source>
        <dbReference type="Google" id="ProtNLM"/>
    </source>
</evidence>
<dbReference type="Proteomes" id="UP000064029">
    <property type="component" value="Unassembled WGS sequence"/>
</dbReference>
<protein>
    <recommendedName>
        <fullName evidence="5">Glycosyl transferase</fullName>
    </recommendedName>
</protein>
<evidence type="ECO:0000313" key="2">
    <source>
        <dbReference type="EMBL" id="KVN88996.1"/>
    </source>
</evidence>
<evidence type="ECO:0000313" key="1">
    <source>
        <dbReference type="EMBL" id="KVG69442.1"/>
    </source>
</evidence>
<dbReference type="SUPFAM" id="SSF56059">
    <property type="entry name" value="Glutathione synthetase ATP-binding domain-like"/>
    <property type="match status" value="1"/>
</dbReference>
<evidence type="ECO:0000313" key="3">
    <source>
        <dbReference type="Proteomes" id="UP000057910"/>
    </source>
</evidence>
<gene>
    <name evidence="1" type="ORF">WJ33_22585</name>
    <name evidence="2" type="ORF">WJ68_04765</name>
</gene>
<dbReference type="EMBL" id="LPAD01000034">
    <property type="protein sequence ID" value="KVN88996.1"/>
    <property type="molecule type" value="Genomic_DNA"/>
</dbReference>
<dbReference type="OrthoDB" id="9791827at2"/>